<evidence type="ECO:0000313" key="2">
    <source>
        <dbReference type="Proteomes" id="UP000619265"/>
    </source>
</evidence>
<comment type="caution">
    <text evidence="1">The sequence shown here is derived from an EMBL/GenBank/DDBJ whole genome shotgun (WGS) entry which is preliminary data.</text>
</comment>
<reference evidence="1" key="1">
    <citation type="submission" date="2015-10" db="EMBL/GenBank/DDBJ databases">
        <authorList>
            <person name="Martinez-Garcia P.J."/>
            <person name="Crepeau M.W."/>
            <person name="Puiu D."/>
            <person name="Gonzalez-Ibeas D."/>
            <person name="Whalen J."/>
            <person name="Stevens K."/>
            <person name="Paul R."/>
            <person name="Butterfield T."/>
            <person name="Britton M."/>
            <person name="Reagan R."/>
            <person name="Chakraborty S."/>
            <person name="Walawage S.L."/>
            <person name="Vasquez-Gross H.A."/>
            <person name="Cardeno C."/>
            <person name="Famula R."/>
            <person name="Pratt K."/>
            <person name="Kuruganti S."/>
            <person name="Aradhya M.K."/>
            <person name="Leslie C.A."/>
            <person name="Dandekar A.M."/>
            <person name="Salzberg S.L."/>
            <person name="Wegrzyn J.L."/>
            <person name="Langley C.H."/>
            <person name="Neale D.B."/>
        </authorList>
    </citation>
    <scope>NUCLEOTIDE SEQUENCE</scope>
    <source>
        <tissue evidence="1">Leaves</tissue>
    </source>
</reference>
<organism evidence="1 2">
    <name type="scientific">Juglans regia</name>
    <name type="common">English walnut</name>
    <dbReference type="NCBI Taxonomy" id="51240"/>
    <lineage>
        <taxon>Eukaryota</taxon>
        <taxon>Viridiplantae</taxon>
        <taxon>Streptophyta</taxon>
        <taxon>Embryophyta</taxon>
        <taxon>Tracheophyta</taxon>
        <taxon>Spermatophyta</taxon>
        <taxon>Magnoliopsida</taxon>
        <taxon>eudicotyledons</taxon>
        <taxon>Gunneridae</taxon>
        <taxon>Pentapetalae</taxon>
        <taxon>rosids</taxon>
        <taxon>fabids</taxon>
        <taxon>Fagales</taxon>
        <taxon>Juglandaceae</taxon>
        <taxon>Juglans</taxon>
    </lineage>
</organism>
<dbReference type="Proteomes" id="UP000619265">
    <property type="component" value="Unassembled WGS sequence"/>
</dbReference>
<dbReference type="Pfam" id="PF14223">
    <property type="entry name" value="Retrotran_gag_2"/>
    <property type="match status" value="1"/>
</dbReference>
<accession>A0A833U8G5</accession>
<dbReference type="EMBL" id="LIHL02000012">
    <property type="protein sequence ID" value="KAF5451483.1"/>
    <property type="molecule type" value="Genomic_DNA"/>
</dbReference>
<proteinExistence type="predicted"/>
<evidence type="ECO:0008006" key="3">
    <source>
        <dbReference type="Google" id="ProtNLM"/>
    </source>
</evidence>
<sequence length="160" mass="17441">MSVLFSSLSKSIVGHALSSTIARELLVSLTPMFASHSQAKVFRVRFQLTNLSRGDQTIFNYFENVRSLVDSLAATGNPLPDKEVVTYLLNGLGPSNESFITSVTTRAEPLSSQELYQLLLLHESRVSHYTRSAISALEPSVIFSATGNRDQRGCGSSRSG</sequence>
<reference evidence="1" key="2">
    <citation type="submission" date="2020-03" db="EMBL/GenBank/DDBJ databases">
        <title>Walnut 2.0.</title>
        <authorList>
            <person name="Marrano A."/>
            <person name="Britton M."/>
            <person name="Zimin A.V."/>
            <person name="Zaini P.A."/>
            <person name="Workman R."/>
            <person name="Puiu D."/>
            <person name="Bianco L."/>
            <person name="Allen B.J."/>
            <person name="Troggio M."/>
            <person name="Leslie C.A."/>
            <person name="Timp W."/>
            <person name="Dendekar A."/>
            <person name="Salzberg S.L."/>
            <person name="Neale D.B."/>
        </authorList>
    </citation>
    <scope>NUCLEOTIDE SEQUENCE</scope>
    <source>
        <tissue evidence="1">Leaves</tissue>
    </source>
</reference>
<evidence type="ECO:0000313" key="1">
    <source>
        <dbReference type="EMBL" id="KAF5451483.1"/>
    </source>
</evidence>
<dbReference type="Gramene" id="Jr12_02640_p1">
    <property type="protein sequence ID" value="cds.Jr12_02640_p1"/>
    <property type="gene ID" value="Jr12_02640"/>
</dbReference>
<name>A0A833U8G5_JUGRE</name>
<protein>
    <recommendedName>
        <fullName evidence="3">Retrotransposon gag domain-containing protein</fullName>
    </recommendedName>
</protein>
<gene>
    <name evidence="1" type="ORF">F2P56_026589</name>
</gene>
<dbReference type="PANTHER" id="PTHR47481:SF10">
    <property type="entry name" value="COPIA-LIKE POLYPROTEIN_RETROTRANSPOSON"/>
    <property type="match status" value="1"/>
</dbReference>
<dbReference type="PANTHER" id="PTHR47481">
    <property type="match status" value="1"/>
</dbReference>
<dbReference type="AlphaFoldDB" id="A0A833U8G5"/>